<dbReference type="EMBL" id="CAKMUD010000127">
    <property type="protein sequence ID" value="CAH1603515.1"/>
    <property type="molecule type" value="Genomic_DNA"/>
</dbReference>
<organism evidence="1 2">
    <name type="scientific">Vibrio jasicida</name>
    <dbReference type="NCBI Taxonomy" id="766224"/>
    <lineage>
        <taxon>Bacteria</taxon>
        <taxon>Pseudomonadati</taxon>
        <taxon>Pseudomonadota</taxon>
        <taxon>Gammaproteobacteria</taxon>
        <taxon>Vibrionales</taxon>
        <taxon>Vibrionaceae</taxon>
        <taxon>Vibrio</taxon>
    </lineage>
</organism>
<name>A0AAU9R0Q6_9VIBR</name>
<protein>
    <recommendedName>
        <fullName evidence="3">DNA repair protein</fullName>
    </recommendedName>
</protein>
<dbReference type="Proteomes" id="UP001295462">
    <property type="component" value="Unassembled WGS sequence"/>
</dbReference>
<accession>A0AAU9R0Q6</accession>
<comment type="caution">
    <text evidence="1">The sequence shown here is derived from an EMBL/GenBank/DDBJ whole genome shotgun (WGS) entry which is preliminary data.</text>
</comment>
<reference evidence="1" key="1">
    <citation type="submission" date="2022-01" db="EMBL/GenBank/DDBJ databases">
        <authorList>
            <person name="Lagorce A."/>
        </authorList>
    </citation>
    <scope>NUCLEOTIDE SEQUENCE</scope>
    <source>
        <strain evidence="1">Th15_F1_A12</strain>
    </source>
</reference>
<evidence type="ECO:0000313" key="1">
    <source>
        <dbReference type="EMBL" id="CAH1603515.1"/>
    </source>
</evidence>
<sequence>MKWGNSEQIAEIRRLSGENDALTNMLTDANNQLFETKKSLFLANTIIKDLESQTCEHCEQTEHKLEQQRLEFEQKYCVSKHVIDETNRLTNVDFDNHELGETNQRLWFINRELKQLVSDDVDYDTLIKKHERLADEHRRLGDLYIKASARLTDLENENKPE</sequence>
<gene>
    <name evidence="1" type="ORF">THF1A12_70234</name>
</gene>
<evidence type="ECO:0008006" key="3">
    <source>
        <dbReference type="Google" id="ProtNLM"/>
    </source>
</evidence>
<evidence type="ECO:0000313" key="2">
    <source>
        <dbReference type="Proteomes" id="UP001295462"/>
    </source>
</evidence>
<dbReference type="RefSeq" id="WP_409590375.1">
    <property type="nucleotide sequence ID" value="NZ_CAKMTZ010000137.1"/>
</dbReference>
<proteinExistence type="predicted"/>
<dbReference type="AlphaFoldDB" id="A0AAU9R0Q6"/>